<reference evidence="1 2" key="1">
    <citation type="submission" date="2019-08" db="EMBL/GenBank/DDBJ databases">
        <title>Whole genome of Aphis craccivora.</title>
        <authorList>
            <person name="Voronova N.V."/>
            <person name="Shulinski R.S."/>
            <person name="Bandarenka Y.V."/>
            <person name="Zhorov D.G."/>
            <person name="Warner D."/>
        </authorList>
    </citation>
    <scope>NUCLEOTIDE SEQUENCE [LARGE SCALE GENOMIC DNA]</scope>
    <source>
        <strain evidence="1">180601</strain>
        <tissue evidence="1">Whole Body</tissue>
    </source>
</reference>
<keyword evidence="2" id="KW-1185">Reference proteome</keyword>
<dbReference type="Pfam" id="PF03564">
    <property type="entry name" value="DUF1759"/>
    <property type="match status" value="1"/>
</dbReference>
<sequence>FNLYAYILNLKDSISVAVDDISTLGDLISSPNNDLKITLPTFNGDLLQWPTFRDKFVALVDSDATLAPIEKFHYLAGCVTDRAANVVNSLKMTDTNYSIVCKKLIDQFDNPRLSASTLVDGLLSFRRMEFETVAGLSAFLHVFDESLQSLKMFEIEDVSSFIMFNSTVLPNITDLVKFVVARIKILENIDGSSNKHRPRERLNDKFNSKPTGKLMMMSAQGYPNVKCPVCKAPHDVQVCSKFLAMQPPKRFKMITSFHRCFRCLSATYVSSACTADNICATCKGLILHPDSLPVDINTGASSSSATTGAVSHVGKMGPSTVVLGTALAHTCDRFGHTVDVRILVDSGSQISAITESCAHRVGLTIKKWTVPVSGLAGVMLPKVKGLTSCTFTPRFENMFPTITVDLPTSPLPASIKSTYSHLALADPRFDIPSTIDLLIGADLYHHVFDGKQYSEEGNPIAYSSIFGWILIGPVYPAVVSYHHTFVVSLATSLEDMVRKFWEVDEPTTAPNRLGRYVVPLPFREANPQEMLTGTRNIAQKRFLNLERRLSSNPTLYEAYRDFMSEYIKLGHLQVTNTPGDYYTFVSSAHFREGDYKISRGPGPINFFALPCNTDFLKTIMYVLRTFYKDIVTHVH</sequence>
<comment type="caution">
    <text evidence="1">The sequence shown here is derived from an EMBL/GenBank/DDBJ whole genome shotgun (WGS) entry which is preliminary data.</text>
</comment>
<dbReference type="Proteomes" id="UP000478052">
    <property type="component" value="Unassembled WGS sequence"/>
</dbReference>
<evidence type="ECO:0000313" key="1">
    <source>
        <dbReference type="EMBL" id="KAF0702555.1"/>
    </source>
</evidence>
<dbReference type="Gene3D" id="2.40.70.10">
    <property type="entry name" value="Acid Proteases"/>
    <property type="match status" value="1"/>
</dbReference>
<dbReference type="PANTHER" id="PTHR47331:SF5">
    <property type="entry name" value="RIBONUCLEASE H"/>
    <property type="match status" value="1"/>
</dbReference>
<dbReference type="Pfam" id="PF13650">
    <property type="entry name" value="Asp_protease_2"/>
    <property type="match status" value="1"/>
</dbReference>
<organism evidence="1 2">
    <name type="scientific">Aphis craccivora</name>
    <name type="common">Cowpea aphid</name>
    <dbReference type="NCBI Taxonomy" id="307492"/>
    <lineage>
        <taxon>Eukaryota</taxon>
        <taxon>Metazoa</taxon>
        <taxon>Ecdysozoa</taxon>
        <taxon>Arthropoda</taxon>
        <taxon>Hexapoda</taxon>
        <taxon>Insecta</taxon>
        <taxon>Pterygota</taxon>
        <taxon>Neoptera</taxon>
        <taxon>Paraneoptera</taxon>
        <taxon>Hemiptera</taxon>
        <taxon>Sternorrhyncha</taxon>
        <taxon>Aphidomorpha</taxon>
        <taxon>Aphidoidea</taxon>
        <taxon>Aphididae</taxon>
        <taxon>Aphidini</taxon>
        <taxon>Aphis</taxon>
        <taxon>Aphis</taxon>
    </lineage>
</organism>
<accession>A0A6G0VPF1</accession>
<protein>
    <submittedName>
        <fullName evidence="1">Integrase catalytic domain-containing protein</fullName>
    </submittedName>
</protein>
<dbReference type="OrthoDB" id="6627097at2759"/>
<gene>
    <name evidence="1" type="ORF">FWK35_00033011</name>
</gene>
<name>A0A6G0VPF1_APHCR</name>
<dbReference type="AlphaFoldDB" id="A0A6G0VPF1"/>
<dbReference type="SUPFAM" id="SSF50630">
    <property type="entry name" value="Acid proteases"/>
    <property type="match status" value="1"/>
</dbReference>
<dbReference type="EMBL" id="VUJU01014244">
    <property type="protein sequence ID" value="KAF0702555.1"/>
    <property type="molecule type" value="Genomic_DNA"/>
</dbReference>
<feature type="non-terminal residue" evidence="1">
    <location>
        <position position="1"/>
    </location>
</feature>
<feature type="non-terminal residue" evidence="1">
    <location>
        <position position="635"/>
    </location>
</feature>
<proteinExistence type="predicted"/>
<evidence type="ECO:0000313" key="2">
    <source>
        <dbReference type="Proteomes" id="UP000478052"/>
    </source>
</evidence>
<dbReference type="InterPro" id="IPR005312">
    <property type="entry name" value="DUF1759"/>
</dbReference>
<dbReference type="InterPro" id="IPR021109">
    <property type="entry name" value="Peptidase_aspartic_dom_sf"/>
</dbReference>
<dbReference type="PANTHER" id="PTHR47331">
    <property type="entry name" value="PHD-TYPE DOMAIN-CONTAINING PROTEIN"/>
    <property type="match status" value="1"/>
</dbReference>